<evidence type="ECO:0000256" key="5">
    <source>
        <dbReference type="ARBA" id="ARBA00022692"/>
    </source>
</evidence>
<dbReference type="Pfam" id="PF07715">
    <property type="entry name" value="Plug"/>
    <property type="match status" value="1"/>
</dbReference>
<keyword evidence="7" id="KW-0406">Ion transport</keyword>
<dbReference type="PROSITE" id="PS52016">
    <property type="entry name" value="TONB_DEPENDENT_REC_3"/>
    <property type="match status" value="1"/>
</dbReference>
<keyword evidence="13" id="KW-0732">Signal</keyword>
<keyword evidence="6" id="KW-0408">Iron</keyword>
<keyword evidence="17" id="KW-1185">Reference proteome</keyword>
<evidence type="ECO:0000256" key="10">
    <source>
        <dbReference type="ARBA" id="ARBA00023237"/>
    </source>
</evidence>
<dbReference type="EMBL" id="JANFAV010000001">
    <property type="protein sequence ID" value="MCW6533457.1"/>
    <property type="molecule type" value="Genomic_DNA"/>
</dbReference>
<dbReference type="InterPro" id="IPR012910">
    <property type="entry name" value="Plug_dom"/>
</dbReference>
<keyword evidence="16" id="KW-0675">Receptor</keyword>
<evidence type="ECO:0000259" key="14">
    <source>
        <dbReference type="Pfam" id="PF00593"/>
    </source>
</evidence>
<evidence type="ECO:0000256" key="3">
    <source>
        <dbReference type="ARBA" id="ARBA00022452"/>
    </source>
</evidence>
<sequence length="709" mass="76763">MMVGKIDRLPYCATSLVALLTPGIAAAQDAGDLAHPSDVVVTAQRREQSVVDVPLTVNVLSGADLTKRSATSLQDIADNVPGLDVFSQGGGKQLIQIRGINSLRGTSSLVGIYLDETPLTGSQDGFYPVYADAGTLDLARVEVLKGPQGTLFGEGAMSGVIRYVTNDPKLDRIGGTVDYSIFATDGGSASAQVKAALNLPLSDTLAVRFAGEYQGNGGWLKNVGTGAKNVNSNQIYDGRVKLLWQPNSRLRVVGMIDIRHNNEDSPSYANILPYEDGLYRHAIDPYGRTSGVSELDLYSLRIEYDLGFAELMSNTARSRRYSNSNLDQIYYATDDPAAPITLEIANTRYLNKQSITSQELRLTSKGDGPLKWVVGGIYKDDDLLRHFLDGAELLYPPSTTVTILEEPIRTTSQSWAIYGDASYTLFRRLELGGGVRYSHDNRSFTDGDLPPLSGTFARVTYRAFVKYDIARDANLYFNVGNGFRSGGFNAVVNPAFPPPLTYAPERSMAYEAGFKATLLDGKLGVNLAAFQQYYRGQVYDRVVLTPVFLQYTANGGNTRIRGVEWQLTANPARALKLSASGTVMGSVFIASSPEAEVDFPPGTSPLALPKYSIQLAASYAFNWSAAIPGFIDLDFNHKDKLVGGQGVTRIVTGPQSFLGASLGATIEGFEMAIFARNLLNEHSPYYPTLGGIGGVPRPRQIGFRIGKAF</sequence>
<evidence type="ECO:0000256" key="12">
    <source>
        <dbReference type="RuleBase" id="RU003357"/>
    </source>
</evidence>
<keyword evidence="4" id="KW-0410">Iron transport</keyword>
<gene>
    <name evidence="16" type="ORF">NEE01_01525</name>
</gene>
<dbReference type="PANTHER" id="PTHR32552:SF81">
    <property type="entry name" value="TONB-DEPENDENT OUTER MEMBRANE RECEPTOR"/>
    <property type="match status" value="1"/>
</dbReference>
<keyword evidence="2 11" id="KW-0813">Transport</keyword>
<dbReference type="GO" id="GO:0009279">
    <property type="term" value="C:cell outer membrane"/>
    <property type="evidence" value="ECO:0007669"/>
    <property type="project" value="UniProtKB-SubCell"/>
</dbReference>
<dbReference type="Gene3D" id="2.40.170.20">
    <property type="entry name" value="TonB-dependent receptor, beta-barrel domain"/>
    <property type="match status" value="1"/>
</dbReference>
<evidence type="ECO:0000259" key="15">
    <source>
        <dbReference type="Pfam" id="PF07715"/>
    </source>
</evidence>
<evidence type="ECO:0000313" key="17">
    <source>
        <dbReference type="Proteomes" id="UP001165565"/>
    </source>
</evidence>
<comment type="subcellular location">
    <subcellularLocation>
        <location evidence="1 11">Cell outer membrane</location>
        <topology evidence="1 11">Multi-pass membrane protein</topology>
    </subcellularLocation>
</comment>
<dbReference type="GO" id="GO:0006826">
    <property type="term" value="P:iron ion transport"/>
    <property type="evidence" value="ECO:0007669"/>
    <property type="project" value="UniProtKB-KW"/>
</dbReference>
<evidence type="ECO:0000256" key="9">
    <source>
        <dbReference type="ARBA" id="ARBA00023136"/>
    </source>
</evidence>
<keyword evidence="10 11" id="KW-0998">Cell outer membrane</keyword>
<comment type="caution">
    <text evidence="16">The sequence shown here is derived from an EMBL/GenBank/DDBJ whole genome shotgun (WGS) entry which is preliminary data.</text>
</comment>
<keyword evidence="9 11" id="KW-0472">Membrane</keyword>
<evidence type="ECO:0000256" key="4">
    <source>
        <dbReference type="ARBA" id="ARBA00022496"/>
    </source>
</evidence>
<accession>A0AA41Z5X7</accession>
<keyword evidence="3 11" id="KW-1134">Transmembrane beta strand</keyword>
<dbReference type="InterPro" id="IPR036942">
    <property type="entry name" value="Beta-barrel_TonB_sf"/>
</dbReference>
<evidence type="ECO:0000256" key="2">
    <source>
        <dbReference type="ARBA" id="ARBA00022448"/>
    </source>
</evidence>
<protein>
    <submittedName>
        <fullName evidence="16">TonB-dependent receptor</fullName>
    </submittedName>
</protein>
<keyword evidence="8 12" id="KW-0798">TonB box</keyword>
<evidence type="ECO:0000256" key="11">
    <source>
        <dbReference type="PROSITE-ProRule" id="PRU01360"/>
    </source>
</evidence>
<comment type="similarity">
    <text evidence="11 12">Belongs to the TonB-dependent receptor family.</text>
</comment>
<dbReference type="InterPro" id="IPR039426">
    <property type="entry name" value="TonB-dep_rcpt-like"/>
</dbReference>
<evidence type="ECO:0000256" key="1">
    <source>
        <dbReference type="ARBA" id="ARBA00004571"/>
    </source>
</evidence>
<reference evidence="16" key="1">
    <citation type="submission" date="2022-06" db="EMBL/GenBank/DDBJ databases">
        <title>Sphingomonas sp. nov. isolated from rhizosphere soil of tomato.</title>
        <authorList>
            <person name="Dong H."/>
            <person name="Gao R."/>
        </authorList>
    </citation>
    <scope>NUCLEOTIDE SEQUENCE</scope>
    <source>
        <strain evidence="16">MMSM24</strain>
    </source>
</reference>
<dbReference type="Proteomes" id="UP001165565">
    <property type="component" value="Unassembled WGS sequence"/>
</dbReference>
<proteinExistence type="inferred from homology"/>
<dbReference type="InterPro" id="IPR000531">
    <property type="entry name" value="Beta-barrel_TonB"/>
</dbReference>
<keyword evidence="5 11" id="KW-0812">Transmembrane</keyword>
<organism evidence="16 17">
    <name type="scientific">Sphingomonas lycopersici</name>
    <dbReference type="NCBI Taxonomy" id="2951807"/>
    <lineage>
        <taxon>Bacteria</taxon>
        <taxon>Pseudomonadati</taxon>
        <taxon>Pseudomonadota</taxon>
        <taxon>Alphaproteobacteria</taxon>
        <taxon>Sphingomonadales</taxon>
        <taxon>Sphingomonadaceae</taxon>
        <taxon>Sphingomonas</taxon>
    </lineage>
</organism>
<dbReference type="AlphaFoldDB" id="A0AA41Z5X7"/>
<dbReference type="PANTHER" id="PTHR32552">
    <property type="entry name" value="FERRICHROME IRON RECEPTOR-RELATED"/>
    <property type="match status" value="1"/>
</dbReference>
<feature type="signal peptide" evidence="13">
    <location>
        <begin position="1"/>
        <end position="27"/>
    </location>
</feature>
<feature type="domain" description="TonB-dependent receptor-like beta-barrel" evidence="14">
    <location>
        <begin position="274"/>
        <end position="641"/>
    </location>
</feature>
<name>A0AA41Z5X7_9SPHN</name>
<evidence type="ECO:0000256" key="6">
    <source>
        <dbReference type="ARBA" id="ARBA00023004"/>
    </source>
</evidence>
<evidence type="ECO:0000256" key="8">
    <source>
        <dbReference type="ARBA" id="ARBA00023077"/>
    </source>
</evidence>
<evidence type="ECO:0000256" key="13">
    <source>
        <dbReference type="SAM" id="SignalP"/>
    </source>
</evidence>
<feature type="domain" description="TonB-dependent receptor plug" evidence="15">
    <location>
        <begin position="51"/>
        <end position="160"/>
    </location>
</feature>
<dbReference type="Pfam" id="PF00593">
    <property type="entry name" value="TonB_dep_Rec_b-barrel"/>
    <property type="match status" value="1"/>
</dbReference>
<evidence type="ECO:0000313" key="16">
    <source>
        <dbReference type="EMBL" id="MCW6533457.1"/>
    </source>
</evidence>
<dbReference type="SUPFAM" id="SSF56935">
    <property type="entry name" value="Porins"/>
    <property type="match status" value="1"/>
</dbReference>
<feature type="chain" id="PRO_5041251110" evidence="13">
    <location>
        <begin position="28"/>
        <end position="709"/>
    </location>
</feature>
<evidence type="ECO:0000256" key="7">
    <source>
        <dbReference type="ARBA" id="ARBA00023065"/>
    </source>
</evidence>